<sequence length="1299" mass="135989">GNDPDGDNAALRYSLTEGSNADGYYAIDAITGTVTLTDAGAAHVNGGGNLPAVSVTVTDAQGLTANDTAPVGESALLPTVEVTSTYDAIQGAAEAGQQVATSQGNDPDGDNAALRYSLTEGSNADGYYAIDAITGTVTLTDAGAAHVNGGGNLPPVNVTVTDEDGLTARGDATVGESALLPTITINSDVLSGLDVLVDETGLRESSSVSSTTDFSKALSAGYAVGKEGLVSYQLGLTAKGEAPPLLKATQSGEDISLVMRDGNIVGLTKSGSTAFEVSVDQSGKVTLTQHMAIHHPDPTRGDEVLPLRDAGIRLIVKATEEGSNALSAQTEIALGRHLKFEDDGVTMTQNADGYKAIVQDVPVVLNGQTSLNASGAQNHTKLSFNGFSITAQGFKSATDSTLTEAKVYQTSNGLGVNSDGSPYHKLPGEIDYRHFSNGTSASEKLIIKLDAGKLAFGLSAEFGLMYGGELERGKALFYREGKLIEEKEFSSDANSGSYAANFKSVPGGFDEVHFVAIDNGKPMSHGDNSDYALKSITFNGEVTGQVIASAKGQVLAESADGIRGFSLEGLTNNFGYAVSVVNDGSSLVARDSQGNKVFGVELSKTQGTWDFVQYKAIPEDIQFKIKAVDGDGDSATTIVNLNAYAGATPTIDVAINVESVFVPLEKSTSDIRGLGSKGNADVYGKVEPDWQYKEFDFGAENAGKTVTLSWMQQAFGGWENGTGGYTRDTFKISANGAWLEGYPDTYAIGTPGSTNNNVWSEKTSHSSSFMLDDTGKAKIWFMVASTDPQETMTVSEIKAILPKNTIQYSVTLDSHIDGGEIANYLVKVSGGKLLQNGKELSMNANGQYTLTDKGGLTVAPAAGTKEVQVSAEVVSKLGVHSEVDTAKVGVTSVLAIDNVNEAKITAETITPPSTTTTLIAKETSYYATSQERTDTYSKTFIVSEGGKGSLKFSVDLYQPNGWFTSTSASMSWQLTKQDAAGNYKAVPGYSGALSSKDYSFDLAEGKYRVDFVAKTSGSTNVFGGNYSSATIKDVTVIDQPKPYEQIKSAEVAGNVLTDLGIGDKGDVFDANATTLKVWNGTQFVDTKAAGTSVAGKFGNFTLEADGDYTYRPDAKVDSVGKIDTLTYQLVHIDGSTSEATLRVGITGPGVDSFKWGAEGNDMLQGDTGNNVLVGGGGNDILYGGAGADTFKWEFGDQGAVGKPANDIVKDFGTGNNKLDLGDLLQGENEGNIGKFIMAKQEGSETVLYLSSKGELNGKTSNADQVIHLEGQSFNSLAGPGATESDVIQKMLQNGKIDID</sequence>
<gene>
    <name evidence="1" type="ORF">HW452_17120</name>
</gene>
<keyword evidence="2" id="KW-1185">Reference proteome</keyword>
<feature type="non-terminal residue" evidence="1">
    <location>
        <position position="1"/>
    </location>
</feature>
<comment type="caution">
    <text evidence="1">The sequence shown here is derived from an EMBL/GenBank/DDBJ whole genome shotgun (WGS) entry which is preliminary data.</text>
</comment>
<evidence type="ECO:0000313" key="1">
    <source>
        <dbReference type="EMBL" id="MBZ5489244.1"/>
    </source>
</evidence>
<dbReference type="Proteomes" id="UP001319846">
    <property type="component" value="Unassembled WGS sequence"/>
</dbReference>
<evidence type="ECO:0000313" key="2">
    <source>
        <dbReference type="Proteomes" id="UP001319846"/>
    </source>
</evidence>
<protein>
    <submittedName>
        <fullName evidence="1">Type I secretion C-terminal target domain-containing protein</fullName>
    </submittedName>
</protein>
<reference evidence="1" key="1">
    <citation type="submission" date="2020-06" db="EMBL/GenBank/DDBJ databases">
        <title>Whole Genome Sequence of Halomonas aquamarina MB598.</title>
        <authorList>
            <person name="Pervaiz M."/>
            <person name="Fariq A."/>
            <person name="Yasmin A."/>
            <person name="Welch M."/>
        </authorList>
    </citation>
    <scope>NUCLEOTIDE SEQUENCE</scope>
    <source>
        <strain evidence="1">MB598</strain>
    </source>
</reference>
<accession>A0ACC5VZR1</accession>
<dbReference type="EMBL" id="JABYQT010000020">
    <property type="protein sequence ID" value="MBZ5489244.1"/>
    <property type="molecule type" value="Genomic_DNA"/>
</dbReference>
<proteinExistence type="predicted"/>
<organism evidence="1 2">
    <name type="scientific">Vreelandella aquamarina</name>
    <dbReference type="NCBI Taxonomy" id="77097"/>
    <lineage>
        <taxon>Bacteria</taxon>
        <taxon>Pseudomonadati</taxon>
        <taxon>Pseudomonadota</taxon>
        <taxon>Gammaproteobacteria</taxon>
        <taxon>Oceanospirillales</taxon>
        <taxon>Halomonadaceae</taxon>
        <taxon>Vreelandella</taxon>
    </lineage>
</organism>
<name>A0ACC5VZR1_9GAMM</name>